<dbReference type="Pfam" id="PF21448">
    <property type="entry name" value="DNMK"/>
    <property type="match status" value="1"/>
</dbReference>
<accession>A0A8S5V776</accession>
<keyword evidence="1" id="KW-0418">Kinase</keyword>
<protein>
    <submittedName>
        <fullName evidence="1">Deoxynucleoside monophosphate kinase</fullName>
    </submittedName>
</protein>
<evidence type="ECO:0000313" key="1">
    <source>
        <dbReference type="EMBL" id="DAG02558.1"/>
    </source>
</evidence>
<dbReference type="GO" id="GO:0016301">
    <property type="term" value="F:kinase activity"/>
    <property type="evidence" value="ECO:0007669"/>
    <property type="project" value="UniProtKB-KW"/>
</dbReference>
<dbReference type="SUPFAM" id="SSF52540">
    <property type="entry name" value="P-loop containing nucleoside triphosphate hydrolases"/>
    <property type="match status" value="1"/>
</dbReference>
<dbReference type="Gene3D" id="3.40.50.300">
    <property type="entry name" value="P-loop containing nucleotide triphosphate hydrolases"/>
    <property type="match status" value="1"/>
</dbReference>
<sequence length="265" mass="30454">MNKDMVGNIRPIIGVNGEAQSGKDTVANMISYIIRNNRFRADYRTWSIKWDKPGMNKVDSSITHFGDFPKDICSKVFNIPRDFFDDIEYKERKYYLMDLGVFVDINRIGEDYIIANHSILATSPLAALLMTYDNKVAITLRTMMQYIGTEIGRNRISENCWVTATINTAIDARSKHGYCIIPDVRFANESDVIRRQNNGYVIKVVRDAAKDNKSRNPNHASEVFTNVKYDFLIENNGNKFQLFHKVLNLVNDKIFSTSLRGNNKD</sequence>
<dbReference type="EMBL" id="BK016212">
    <property type="protein sequence ID" value="DAG02558.1"/>
    <property type="molecule type" value="Genomic_DNA"/>
</dbReference>
<organism evidence="1">
    <name type="scientific">CrAss-like virus sp. ctUXy6</name>
    <dbReference type="NCBI Taxonomy" id="2825835"/>
    <lineage>
        <taxon>Viruses</taxon>
        <taxon>Duplodnaviria</taxon>
        <taxon>Heunggongvirae</taxon>
        <taxon>Uroviricota</taxon>
        <taxon>Caudoviricetes</taxon>
        <taxon>Crassvirales</taxon>
    </lineage>
</organism>
<proteinExistence type="predicted"/>
<keyword evidence="1" id="KW-0808">Transferase</keyword>
<reference evidence="1" key="1">
    <citation type="journal article" date="2021" name="Proc. Natl. Acad. Sci. U.S.A.">
        <title>A Catalog of Tens of Thousands of Viruses from Human Metagenomes Reveals Hidden Associations with Chronic Diseases.</title>
        <authorList>
            <person name="Tisza M.J."/>
            <person name="Buck C.B."/>
        </authorList>
    </citation>
    <scope>NUCLEOTIDE SEQUENCE</scope>
    <source>
        <strain evidence="1">CtUXy6</strain>
    </source>
</reference>
<name>A0A8S5V776_9CAUD</name>
<dbReference type="InterPro" id="IPR048444">
    <property type="entry name" value="DNMK"/>
</dbReference>
<dbReference type="InterPro" id="IPR027417">
    <property type="entry name" value="P-loop_NTPase"/>
</dbReference>